<evidence type="ECO:0000259" key="2">
    <source>
        <dbReference type="PROSITE" id="PS00036"/>
    </source>
</evidence>
<accession>A0AAJ0HKM5</accession>
<keyword evidence="4" id="KW-1185">Reference proteome</keyword>
<dbReference type="Proteomes" id="UP001275084">
    <property type="component" value="Unassembled WGS sequence"/>
</dbReference>
<feature type="region of interest" description="Disordered" evidence="1">
    <location>
        <begin position="12"/>
        <end position="77"/>
    </location>
</feature>
<protein>
    <recommendedName>
        <fullName evidence="2">BZIP domain-containing protein</fullName>
    </recommendedName>
</protein>
<dbReference type="PROSITE" id="PS00036">
    <property type="entry name" value="BZIP_BASIC"/>
    <property type="match status" value="1"/>
</dbReference>
<evidence type="ECO:0000313" key="4">
    <source>
        <dbReference type="Proteomes" id="UP001275084"/>
    </source>
</evidence>
<reference evidence="3" key="2">
    <citation type="submission" date="2023-06" db="EMBL/GenBank/DDBJ databases">
        <authorList>
            <consortium name="Lawrence Berkeley National Laboratory"/>
            <person name="Haridas S."/>
            <person name="Hensen N."/>
            <person name="Bonometti L."/>
            <person name="Westerberg I."/>
            <person name="Brannstrom I.O."/>
            <person name="Guillou S."/>
            <person name="Cros-Aarteil S."/>
            <person name="Calhoun S."/>
            <person name="Kuo A."/>
            <person name="Mondo S."/>
            <person name="Pangilinan J."/>
            <person name="Riley R."/>
            <person name="Labutti K."/>
            <person name="Andreopoulos B."/>
            <person name="Lipzen A."/>
            <person name="Chen C."/>
            <person name="Yanf M."/>
            <person name="Daum C."/>
            <person name="Ng V."/>
            <person name="Clum A."/>
            <person name="Steindorff A."/>
            <person name="Ohm R."/>
            <person name="Martin F."/>
            <person name="Silar P."/>
            <person name="Natvig D."/>
            <person name="Lalanne C."/>
            <person name="Gautier V."/>
            <person name="Ament-Velasquez S.L."/>
            <person name="Kruys A."/>
            <person name="Hutchinson M.I."/>
            <person name="Powell A.J."/>
            <person name="Barry K."/>
            <person name="Miller A.N."/>
            <person name="Grigoriev I.V."/>
            <person name="Debuchy R."/>
            <person name="Gladieux P."/>
            <person name="Thoren M.H."/>
            <person name="Johannesson H."/>
        </authorList>
    </citation>
    <scope>NUCLEOTIDE SEQUENCE</scope>
    <source>
        <strain evidence="3">CBS 955.72</strain>
    </source>
</reference>
<dbReference type="PANTHER" id="PTHR38116">
    <property type="entry name" value="CHROMOSOME 7, WHOLE GENOME SHOTGUN SEQUENCE"/>
    <property type="match status" value="1"/>
</dbReference>
<proteinExistence type="predicted"/>
<evidence type="ECO:0000313" key="3">
    <source>
        <dbReference type="EMBL" id="KAK3356318.1"/>
    </source>
</evidence>
<dbReference type="AlphaFoldDB" id="A0AAJ0HKM5"/>
<sequence length="339" mass="37829">MEQIWLPHIRSPSDSWVGVTETDKRRRLQNRLAQRARRAKKKAKEKSPDSGDSANASSQLRRKNQDNTVEVVPRVPHEPRLTHSTYLVGSLDWSFIGPPTPSSAPPQLAISGSTILQGDIFQGDLLSIPYPPEWNNNNRNCPVRATLDGSPLPVEQDLPPRPNTSIPITLTLKRMHVSAAFWRNADALGLTCGPPAALDTNTNTSPSSSSSSSSSSALMTTLPASLRPTSLQSTVLHMPLIDCLPFSTMRDRIISAAAVVDLDLLREDLLSMGFSCWGRRPWDPRGWEIPAAFIEKWWWLLDEEIVTMTNFWREERADIPLVWRGSNSDMPFVLGNLCF</sequence>
<name>A0AAJ0HKM5_9PEZI</name>
<gene>
    <name evidence="3" type="ORF">B0T25DRAFT_134459</name>
</gene>
<feature type="compositionally biased region" description="Polar residues" evidence="1">
    <location>
        <begin position="50"/>
        <end position="59"/>
    </location>
</feature>
<evidence type="ECO:0000256" key="1">
    <source>
        <dbReference type="SAM" id="MobiDB-lite"/>
    </source>
</evidence>
<dbReference type="GO" id="GO:0003700">
    <property type="term" value="F:DNA-binding transcription factor activity"/>
    <property type="evidence" value="ECO:0007669"/>
    <property type="project" value="InterPro"/>
</dbReference>
<dbReference type="PANTHER" id="PTHR38116:SF9">
    <property type="entry name" value="BZIP DOMAIN-CONTAINING PROTEIN"/>
    <property type="match status" value="1"/>
</dbReference>
<dbReference type="EMBL" id="JAUIQD010000003">
    <property type="protein sequence ID" value="KAK3356318.1"/>
    <property type="molecule type" value="Genomic_DNA"/>
</dbReference>
<dbReference type="Pfam" id="PF11905">
    <property type="entry name" value="DUF3425"/>
    <property type="match status" value="1"/>
</dbReference>
<dbReference type="InterPro" id="IPR004827">
    <property type="entry name" value="bZIP"/>
</dbReference>
<dbReference type="InterPro" id="IPR021833">
    <property type="entry name" value="DUF3425"/>
</dbReference>
<organism evidence="3 4">
    <name type="scientific">Lasiosphaeria hispida</name>
    <dbReference type="NCBI Taxonomy" id="260671"/>
    <lineage>
        <taxon>Eukaryota</taxon>
        <taxon>Fungi</taxon>
        <taxon>Dikarya</taxon>
        <taxon>Ascomycota</taxon>
        <taxon>Pezizomycotina</taxon>
        <taxon>Sordariomycetes</taxon>
        <taxon>Sordariomycetidae</taxon>
        <taxon>Sordariales</taxon>
        <taxon>Lasiosphaeriaceae</taxon>
        <taxon>Lasiosphaeria</taxon>
    </lineage>
</organism>
<feature type="compositionally biased region" description="Basic residues" evidence="1">
    <location>
        <begin position="25"/>
        <end position="44"/>
    </location>
</feature>
<comment type="caution">
    <text evidence="3">The sequence shown here is derived from an EMBL/GenBank/DDBJ whole genome shotgun (WGS) entry which is preliminary data.</text>
</comment>
<feature type="domain" description="BZIP" evidence="2">
    <location>
        <begin position="25"/>
        <end position="40"/>
    </location>
</feature>
<reference evidence="3" key="1">
    <citation type="journal article" date="2023" name="Mol. Phylogenet. Evol.">
        <title>Genome-scale phylogeny and comparative genomics of the fungal order Sordariales.</title>
        <authorList>
            <person name="Hensen N."/>
            <person name="Bonometti L."/>
            <person name="Westerberg I."/>
            <person name="Brannstrom I.O."/>
            <person name="Guillou S."/>
            <person name="Cros-Aarteil S."/>
            <person name="Calhoun S."/>
            <person name="Haridas S."/>
            <person name="Kuo A."/>
            <person name="Mondo S."/>
            <person name="Pangilinan J."/>
            <person name="Riley R."/>
            <person name="LaButti K."/>
            <person name="Andreopoulos B."/>
            <person name="Lipzen A."/>
            <person name="Chen C."/>
            <person name="Yan M."/>
            <person name="Daum C."/>
            <person name="Ng V."/>
            <person name="Clum A."/>
            <person name="Steindorff A."/>
            <person name="Ohm R.A."/>
            <person name="Martin F."/>
            <person name="Silar P."/>
            <person name="Natvig D.O."/>
            <person name="Lalanne C."/>
            <person name="Gautier V."/>
            <person name="Ament-Velasquez S.L."/>
            <person name="Kruys A."/>
            <person name="Hutchinson M.I."/>
            <person name="Powell A.J."/>
            <person name="Barry K."/>
            <person name="Miller A.N."/>
            <person name="Grigoriev I.V."/>
            <person name="Debuchy R."/>
            <person name="Gladieux P."/>
            <person name="Hiltunen Thoren M."/>
            <person name="Johannesson H."/>
        </authorList>
    </citation>
    <scope>NUCLEOTIDE SEQUENCE</scope>
    <source>
        <strain evidence="3">CBS 955.72</strain>
    </source>
</reference>